<gene>
    <name evidence="1" type="ORF">NCTC11951_00489</name>
</gene>
<dbReference type="PROSITE" id="PS51257">
    <property type="entry name" value="PROKAR_LIPOPROTEIN"/>
    <property type="match status" value="1"/>
</dbReference>
<evidence type="ECO:0000313" key="2">
    <source>
        <dbReference type="Proteomes" id="UP000275504"/>
    </source>
</evidence>
<name>A0A3S4SBN5_CAMJU</name>
<evidence type="ECO:0000313" key="1">
    <source>
        <dbReference type="EMBL" id="VEG60874.1"/>
    </source>
</evidence>
<organism evidence="1 2">
    <name type="scientific">Campylobacter jejuni subsp. doylei</name>
    <dbReference type="NCBI Taxonomy" id="32021"/>
    <lineage>
        <taxon>Bacteria</taxon>
        <taxon>Pseudomonadati</taxon>
        <taxon>Campylobacterota</taxon>
        <taxon>Epsilonproteobacteria</taxon>
        <taxon>Campylobacterales</taxon>
        <taxon>Campylobacteraceae</taxon>
        <taxon>Campylobacter</taxon>
    </lineage>
</organism>
<reference evidence="1 2" key="1">
    <citation type="submission" date="2018-12" db="EMBL/GenBank/DDBJ databases">
        <authorList>
            <consortium name="Pathogen Informatics"/>
        </authorList>
    </citation>
    <scope>NUCLEOTIDE SEQUENCE [LARGE SCALE GENOMIC DNA]</scope>
    <source>
        <strain evidence="1 2">NCTC11951</strain>
    </source>
</reference>
<dbReference type="EMBL" id="LR134359">
    <property type="protein sequence ID" value="VEG60874.1"/>
    <property type="molecule type" value="Genomic_DNA"/>
</dbReference>
<accession>A0A3S4SBN5</accession>
<dbReference type="AlphaFoldDB" id="A0A3S4SBN5"/>
<dbReference type="Proteomes" id="UP000275504">
    <property type="component" value="Chromosome"/>
</dbReference>
<keyword evidence="1" id="KW-0449">Lipoprotein</keyword>
<proteinExistence type="predicted"/>
<protein>
    <submittedName>
        <fullName evidence="1">Putative lipoprotein</fullName>
    </submittedName>
</protein>
<sequence length="88" mass="10367">MKNILLSLMLVFLFTGCFNNKPKCDDEDIKLTLKSILDDEWVYVEYGLNEQSLRAHFKPLFDLKDYANEVVYTSFESFITEDSKDKKN</sequence>